<reference evidence="1 2" key="1">
    <citation type="submission" date="2020-08" db="EMBL/GenBank/DDBJ databases">
        <title>A Genomic Blueprint of the Chicken Gut Microbiome.</title>
        <authorList>
            <person name="Gilroy R."/>
            <person name="Ravi A."/>
            <person name="Getino M."/>
            <person name="Pursley I."/>
            <person name="Horton D.L."/>
            <person name="Alikhan N.-F."/>
            <person name="Baker D."/>
            <person name="Gharbi K."/>
            <person name="Hall N."/>
            <person name="Watson M."/>
            <person name="Adriaenssens E.M."/>
            <person name="Foster-Nyarko E."/>
            <person name="Jarju S."/>
            <person name="Secka A."/>
            <person name="Antonio M."/>
            <person name="Oren A."/>
            <person name="Chaudhuri R."/>
            <person name="La Ragione R.M."/>
            <person name="Hildebrand F."/>
            <person name="Pallen M.J."/>
        </authorList>
    </citation>
    <scope>NUCLEOTIDE SEQUENCE [LARGE SCALE GENOMIC DNA]</scope>
    <source>
        <strain evidence="1 2">Sa2BUA9</strain>
    </source>
</reference>
<evidence type="ECO:0000313" key="1">
    <source>
        <dbReference type="EMBL" id="MBD7943178.1"/>
    </source>
</evidence>
<accession>A0ABR8R5X5</accession>
<keyword evidence="1" id="KW-0808">Transferase</keyword>
<gene>
    <name evidence="1" type="ORF">H9650_03525</name>
</gene>
<protein>
    <submittedName>
        <fullName evidence="1">Acyltransferase</fullName>
    </submittedName>
</protein>
<comment type="caution">
    <text evidence="1">The sequence shown here is derived from an EMBL/GenBank/DDBJ whole genome shotgun (WGS) entry which is preliminary data.</text>
</comment>
<name>A0ABR8R5X5_9BACI</name>
<dbReference type="Proteomes" id="UP000640786">
    <property type="component" value="Unassembled WGS sequence"/>
</dbReference>
<organism evidence="1 2">
    <name type="scientific">Psychrobacillus faecigallinarum</name>
    <dbReference type="NCBI Taxonomy" id="2762235"/>
    <lineage>
        <taxon>Bacteria</taxon>
        <taxon>Bacillati</taxon>
        <taxon>Bacillota</taxon>
        <taxon>Bacilli</taxon>
        <taxon>Bacillales</taxon>
        <taxon>Bacillaceae</taxon>
        <taxon>Psychrobacillus</taxon>
    </lineage>
</organism>
<keyword evidence="2" id="KW-1185">Reference proteome</keyword>
<dbReference type="EMBL" id="JACSQO010000001">
    <property type="protein sequence ID" value="MBD7943178.1"/>
    <property type="molecule type" value="Genomic_DNA"/>
</dbReference>
<dbReference type="RefSeq" id="WP_144537333.1">
    <property type="nucleotide sequence ID" value="NZ_JACSQO010000001.1"/>
</dbReference>
<evidence type="ECO:0000313" key="2">
    <source>
        <dbReference type="Proteomes" id="UP000640786"/>
    </source>
</evidence>
<sequence>MQHIEFTNLLDSVIGPRIIFHQMECDVCGFDLIYYQDPDTSKQNGMACEQCNYVKKFEFKVE</sequence>
<dbReference type="GO" id="GO:0016746">
    <property type="term" value="F:acyltransferase activity"/>
    <property type="evidence" value="ECO:0007669"/>
    <property type="project" value="UniProtKB-KW"/>
</dbReference>
<proteinExistence type="predicted"/>
<keyword evidence="1" id="KW-0012">Acyltransferase</keyword>